<dbReference type="InterPro" id="IPR056681">
    <property type="entry name" value="DUF7779"/>
</dbReference>
<evidence type="ECO:0000259" key="2">
    <source>
        <dbReference type="Pfam" id="PF25000"/>
    </source>
</evidence>
<feature type="domain" description="NB-ARC" evidence="1">
    <location>
        <begin position="23"/>
        <end position="164"/>
    </location>
</feature>
<sequence>MTGQCILLPDELNLPFFGRDDELRALTEALHPEPKAPSRLRAIGIYGRGGVGKSQLALQYADTSLDVYQVVAWIPADTETKLVHALSSLARKLGLVDGGLDNDRDDWGNLNRVRDWLNTTNKPFLLVFDNVERDDLLNDIWPATGQGSIIVTSRNPSTASKRATTVLALSSFPTNTRREILQSLSGLDFADTQEMAAADAICELTGGFPLAIVQISNFMRDGGLSYGSALEALNGSAQKVYTKSRLPAEYGQTGFIACENSLRGLSPEATALLSLLVFFAPESIPERFITNEHVEIRDARLQFVWDSFTFRETVAELVQTSLITRLPASRALSMRGLVQFVTFSRLSESDTIANFDLAVQVVSSSFPSSWKEGGAHQGHGWASWEACSVALPHIAWLVGMMEKHRFKPANLDLWTDLLLGAGTYLWEKEEPSRAKLYVERGLAANQSLPIAVAAQARRLLGNIFLDLARPRAALAEYEQALALRESLDGPDSPAVADMCDYIAYAYTELDDVDQAFAYIERATGIHKDHDPSKMSRTLTVRAMTCLRAGFAGGALAALFECWRLQGMTYKDMRASNNPQHSGDIMLLGRIFLLQGNAKDAANAIERALAMRRIVYGEDKGPRLADSYFYLTQARGGKGIEGLVDTLVKQCGQTPEMRAHEARSFWFWANRMVKQGARRDSPDVIGVRERAWRVRSAIGEREWPDEETDEGYMRLVPWMLW</sequence>
<accession>A0AAN6ZSY2</accession>
<dbReference type="PRINTS" id="PR00364">
    <property type="entry name" value="DISEASERSIST"/>
</dbReference>
<dbReference type="Gene3D" id="1.25.40.10">
    <property type="entry name" value="Tetratricopeptide repeat domain"/>
    <property type="match status" value="1"/>
</dbReference>
<dbReference type="PANTHER" id="PTHR35205:SF1">
    <property type="entry name" value="ZU5 DOMAIN-CONTAINING PROTEIN"/>
    <property type="match status" value="1"/>
</dbReference>
<dbReference type="Gene3D" id="3.40.50.300">
    <property type="entry name" value="P-loop containing nucleotide triphosphate hydrolases"/>
    <property type="match status" value="1"/>
</dbReference>
<dbReference type="GO" id="GO:0016787">
    <property type="term" value="F:hydrolase activity"/>
    <property type="evidence" value="ECO:0007669"/>
    <property type="project" value="UniProtKB-KW"/>
</dbReference>
<reference evidence="3" key="1">
    <citation type="journal article" date="2023" name="Mol. Phylogenet. Evol.">
        <title>Genome-scale phylogeny and comparative genomics of the fungal order Sordariales.</title>
        <authorList>
            <person name="Hensen N."/>
            <person name="Bonometti L."/>
            <person name="Westerberg I."/>
            <person name="Brannstrom I.O."/>
            <person name="Guillou S."/>
            <person name="Cros-Aarteil S."/>
            <person name="Calhoun S."/>
            <person name="Haridas S."/>
            <person name="Kuo A."/>
            <person name="Mondo S."/>
            <person name="Pangilinan J."/>
            <person name="Riley R."/>
            <person name="LaButti K."/>
            <person name="Andreopoulos B."/>
            <person name="Lipzen A."/>
            <person name="Chen C."/>
            <person name="Yan M."/>
            <person name="Daum C."/>
            <person name="Ng V."/>
            <person name="Clum A."/>
            <person name="Steindorff A."/>
            <person name="Ohm R.A."/>
            <person name="Martin F."/>
            <person name="Silar P."/>
            <person name="Natvig D.O."/>
            <person name="Lalanne C."/>
            <person name="Gautier V."/>
            <person name="Ament-Velasquez S.L."/>
            <person name="Kruys A."/>
            <person name="Hutchinson M.I."/>
            <person name="Powell A.J."/>
            <person name="Barry K."/>
            <person name="Miller A.N."/>
            <person name="Grigoriev I.V."/>
            <person name="Debuchy R."/>
            <person name="Gladieux P."/>
            <person name="Hiltunen Thoren M."/>
            <person name="Johannesson H."/>
        </authorList>
    </citation>
    <scope>NUCLEOTIDE SEQUENCE</scope>
    <source>
        <strain evidence="3">CBS 538.74</strain>
    </source>
</reference>
<dbReference type="EMBL" id="MU857206">
    <property type="protein sequence ID" value="KAK4149078.1"/>
    <property type="molecule type" value="Genomic_DNA"/>
</dbReference>
<dbReference type="InterPro" id="IPR002182">
    <property type="entry name" value="NB-ARC"/>
</dbReference>
<organism evidence="3 4">
    <name type="scientific">Chaetomidium leptoderma</name>
    <dbReference type="NCBI Taxonomy" id="669021"/>
    <lineage>
        <taxon>Eukaryota</taxon>
        <taxon>Fungi</taxon>
        <taxon>Dikarya</taxon>
        <taxon>Ascomycota</taxon>
        <taxon>Pezizomycotina</taxon>
        <taxon>Sordariomycetes</taxon>
        <taxon>Sordariomycetidae</taxon>
        <taxon>Sordariales</taxon>
        <taxon>Chaetomiaceae</taxon>
        <taxon>Chaetomidium</taxon>
    </lineage>
</organism>
<protein>
    <submittedName>
        <fullName evidence="3">P-loop containing nucleoside triphosphate hydrolase protein</fullName>
    </submittedName>
</protein>
<dbReference type="AlphaFoldDB" id="A0AAN6ZSY2"/>
<evidence type="ECO:0000259" key="1">
    <source>
        <dbReference type="Pfam" id="PF00931"/>
    </source>
</evidence>
<reference evidence="3" key="2">
    <citation type="submission" date="2023-05" db="EMBL/GenBank/DDBJ databases">
        <authorList>
            <consortium name="Lawrence Berkeley National Laboratory"/>
            <person name="Steindorff A."/>
            <person name="Hensen N."/>
            <person name="Bonometti L."/>
            <person name="Westerberg I."/>
            <person name="Brannstrom I.O."/>
            <person name="Guillou S."/>
            <person name="Cros-Aarteil S."/>
            <person name="Calhoun S."/>
            <person name="Haridas S."/>
            <person name="Kuo A."/>
            <person name="Mondo S."/>
            <person name="Pangilinan J."/>
            <person name="Riley R."/>
            <person name="Labutti K."/>
            <person name="Andreopoulos B."/>
            <person name="Lipzen A."/>
            <person name="Chen C."/>
            <person name="Yanf M."/>
            <person name="Daum C."/>
            <person name="Ng V."/>
            <person name="Clum A."/>
            <person name="Ohm R."/>
            <person name="Martin F."/>
            <person name="Silar P."/>
            <person name="Natvig D."/>
            <person name="Lalanne C."/>
            <person name="Gautier V."/>
            <person name="Ament-Velasquez S.L."/>
            <person name="Kruys A."/>
            <person name="Hutchinson M.I."/>
            <person name="Powell A.J."/>
            <person name="Barry K."/>
            <person name="Miller A.N."/>
            <person name="Grigoriev I.V."/>
            <person name="Debuchy R."/>
            <person name="Gladieux P."/>
            <person name="Thoren M.H."/>
            <person name="Johannesson H."/>
        </authorList>
    </citation>
    <scope>NUCLEOTIDE SEQUENCE</scope>
    <source>
        <strain evidence="3">CBS 538.74</strain>
    </source>
</reference>
<dbReference type="InterPro" id="IPR011990">
    <property type="entry name" value="TPR-like_helical_dom_sf"/>
</dbReference>
<dbReference type="InterPro" id="IPR027417">
    <property type="entry name" value="P-loop_NTPase"/>
</dbReference>
<dbReference type="SUPFAM" id="SSF52540">
    <property type="entry name" value="P-loop containing nucleoside triphosphate hydrolases"/>
    <property type="match status" value="1"/>
</dbReference>
<dbReference type="Proteomes" id="UP001302745">
    <property type="component" value="Unassembled WGS sequence"/>
</dbReference>
<dbReference type="Pfam" id="PF13374">
    <property type="entry name" value="TPR_10"/>
    <property type="match status" value="1"/>
</dbReference>
<name>A0AAN6ZSY2_9PEZI</name>
<comment type="caution">
    <text evidence="3">The sequence shown here is derived from an EMBL/GenBank/DDBJ whole genome shotgun (WGS) entry which is preliminary data.</text>
</comment>
<gene>
    <name evidence="3" type="ORF">C8A00DRAFT_19198</name>
</gene>
<keyword evidence="4" id="KW-1185">Reference proteome</keyword>
<proteinExistence type="predicted"/>
<dbReference type="SMART" id="SM00028">
    <property type="entry name" value="TPR"/>
    <property type="match status" value="4"/>
</dbReference>
<feature type="domain" description="DUF7779" evidence="2">
    <location>
        <begin position="262"/>
        <end position="349"/>
    </location>
</feature>
<evidence type="ECO:0000313" key="3">
    <source>
        <dbReference type="EMBL" id="KAK4149078.1"/>
    </source>
</evidence>
<dbReference type="Pfam" id="PF25000">
    <property type="entry name" value="DUF7779"/>
    <property type="match status" value="1"/>
</dbReference>
<dbReference type="Pfam" id="PF00931">
    <property type="entry name" value="NB-ARC"/>
    <property type="match status" value="1"/>
</dbReference>
<dbReference type="PANTHER" id="PTHR35205">
    <property type="entry name" value="NB-ARC AND TPR DOMAIN PROTEIN"/>
    <property type="match status" value="1"/>
</dbReference>
<keyword evidence="3" id="KW-0378">Hydrolase</keyword>
<dbReference type="GO" id="GO:0043531">
    <property type="term" value="F:ADP binding"/>
    <property type="evidence" value="ECO:0007669"/>
    <property type="project" value="InterPro"/>
</dbReference>
<evidence type="ECO:0000313" key="4">
    <source>
        <dbReference type="Proteomes" id="UP001302745"/>
    </source>
</evidence>
<dbReference type="InterPro" id="IPR019734">
    <property type="entry name" value="TPR_rpt"/>
</dbReference>
<dbReference type="Pfam" id="PF13424">
    <property type="entry name" value="TPR_12"/>
    <property type="match status" value="1"/>
</dbReference>
<dbReference type="SUPFAM" id="SSF48452">
    <property type="entry name" value="TPR-like"/>
    <property type="match status" value="2"/>
</dbReference>